<dbReference type="InterPro" id="IPR002557">
    <property type="entry name" value="Chitin-bd_dom"/>
</dbReference>
<dbReference type="EMBL" id="JAODUP010000261">
    <property type="protein sequence ID" value="KAK2154655.1"/>
    <property type="molecule type" value="Genomic_DNA"/>
</dbReference>
<dbReference type="GO" id="GO:0008061">
    <property type="term" value="F:chitin binding"/>
    <property type="evidence" value="ECO:0007669"/>
    <property type="project" value="InterPro"/>
</dbReference>
<evidence type="ECO:0000256" key="2">
    <source>
        <dbReference type="SAM" id="SignalP"/>
    </source>
</evidence>
<protein>
    <recommendedName>
        <fullName evidence="3">Chitin-binding type-2 domain-containing protein</fullName>
    </recommendedName>
</protein>
<reference evidence="4" key="1">
    <citation type="journal article" date="2023" name="Mol. Biol. Evol.">
        <title>Third-Generation Sequencing Reveals the Adaptive Role of the Epigenome in Three Deep-Sea Polychaetes.</title>
        <authorList>
            <person name="Perez M."/>
            <person name="Aroh O."/>
            <person name="Sun Y."/>
            <person name="Lan Y."/>
            <person name="Juniper S.K."/>
            <person name="Young C.R."/>
            <person name="Angers B."/>
            <person name="Qian P.Y."/>
        </authorList>
    </citation>
    <scope>NUCLEOTIDE SEQUENCE</scope>
    <source>
        <strain evidence="4">P08H-3</strain>
    </source>
</reference>
<feature type="chain" id="PRO_5042148453" description="Chitin-binding type-2 domain-containing protein" evidence="2">
    <location>
        <begin position="25"/>
        <end position="141"/>
    </location>
</feature>
<feature type="signal peptide" evidence="2">
    <location>
        <begin position="1"/>
        <end position="24"/>
    </location>
</feature>
<proteinExistence type="predicted"/>
<dbReference type="AlphaFoldDB" id="A0AAD9JLG9"/>
<keyword evidence="5" id="KW-1185">Reference proteome</keyword>
<dbReference type="SUPFAM" id="SSF57625">
    <property type="entry name" value="Invertebrate chitin-binding proteins"/>
    <property type="match status" value="1"/>
</dbReference>
<feature type="compositionally biased region" description="Low complexity" evidence="1">
    <location>
        <begin position="87"/>
        <end position="129"/>
    </location>
</feature>
<organism evidence="4 5">
    <name type="scientific">Paralvinella palmiformis</name>
    <dbReference type="NCBI Taxonomy" id="53620"/>
    <lineage>
        <taxon>Eukaryota</taxon>
        <taxon>Metazoa</taxon>
        <taxon>Spiralia</taxon>
        <taxon>Lophotrochozoa</taxon>
        <taxon>Annelida</taxon>
        <taxon>Polychaeta</taxon>
        <taxon>Sedentaria</taxon>
        <taxon>Canalipalpata</taxon>
        <taxon>Terebellida</taxon>
        <taxon>Terebelliformia</taxon>
        <taxon>Alvinellidae</taxon>
        <taxon>Paralvinella</taxon>
    </lineage>
</organism>
<sequence>MLRSRRTRLICVLWIFTFCVAVFGFECPTNEEGECIDGTYGNVYNCSTYWSCSECEAWLQICPNPLEFNDEIKACVSHEESNCEEITTTTTTSTTTTTTATTTTATTTTATTPTPTSTTTDPTTTTTTSGQGESSPPPPKY</sequence>
<dbReference type="SMART" id="SM00494">
    <property type="entry name" value="ChtBD2"/>
    <property type="match status" value="1"/>
</dbReference>
<dbReference type="InterPro" id="IPR036508">
    <property type="entry name" value="Chitin-bd_dom_sf"/>
</dbReference>
<dbReference type="PROSITE" id="PS50940">
    <property type="entry name" value="CHIT_BIND_II"/>
    <property type="match status" value="1"/>
</dbReference>
<gene>
    <name evidence="4" type="ORF">LSH36_261g01018</name>
</gene>
<feature type="domain" description="Chitin-binding type-2" evidence="3">
    <location>
        <begin position="32"/>
        <end position="85"/>
    </location>
</feature>
<comment type="caution">
    <text evidence="4">The sequence shown here is derived from an EMBL/GenBank/DDBJ whole genome shotgun (WGS) entry which is preliminary data.</text>
</comment>
<dbReference type="GO" id="GO:0005576">
    <property type="term" value="C:extracellular region"/>
    <property type="evidence" value="ECO:0007669"/>
    <property type="project" value="InterPro"/>
</dbReference>
<dbReference type="Proteomes" id="UP001208570">
    <property type="component" value="Unassembled WGS sequence"/>
</dbReference>
<dbReference type="Gene3D" id="2.170.140.10">
    <property type="entry name" value="Chitin binding domain"/>
    <property type="match status" value="1"/>
</dbReference>
<keyword evidence="2" id="KW-0732">Signal</keyword>
<accession>A0AAD9JLG9</accession>
<name>A0AAD9JLG9_9ANNE</name>
<evidence type="ECO:0000256" key="1">
    <source>
        <dbReference type="SAM" id="MobiDB-lite"/>
    </source>
</evidence>
<evidence type="ECO:0000313" key="4">
    <source>
        <dbReference type="EMBL" id="KAK2154655.1"/>
    </source>
</evidence>
<dbReference type="Pfam" id="PF01607">
    <property type="entry name" value="CBM_14"/>
    <property type="match status" value="1"/>
</dbReference>
<feature type="region of interest" description="Disordered" evidence="1">
    <location>
        <begin position="81"/>
        <end position="141"/>
    </location>
</feature>
<evidence type="ECO:0000313" key="5">
    <source>
        <dbReference type="Proteomes" id="UP001208570"/>
    </source>
</evidence>
<evidence type="ECO:0000259" key="3">
    <source>
        <dbReference type="PROSITE" id="PS50940"/>
    </source>
</evidence>